<sequence>MWKHEHMGHGRPRYESMNCSCGGSCHSGRRFLTKEERIEMLEDYKNWLEKEKQGVEERIEELKK</sequence>
<evidence type="ECO:0008006" key="3">
    <source>
        <dbReference type="Google" id="ProtNLM"/>
    </source>
</evidence>
<proteinExistence type="predicted"/>
<comment type="caution">
    <text evidence="1">The sequence shown here is derived from an EMBL/GenBank/DDBJ whole genome shotgun (WGS) entry which is preliminary data.</text>
</comment>
<reference evidence="1 2" key="1">
    <citation type="journal article" date="2016" name="ISME J.">
        <title>Chasing the elusive Euryarchaeota class WSA2: genomes reveal a uniquely fastidious methyl-reducing methanogen.</title>
        <authorList>
            <person name="Nobu M.K."/>
            <person name="Narihiro T."/>
            <person name="Kuroda K."/>
            <person name="Mei R."/>
            <person name="Liu W.T."/>
        </authorList>
    </citation>
    <scope>NUCLEOTIDE SEQUENCE [LARGE SCALE GENOMIC DNA]</scope>
    <source>
        <strain evidence="1">U1lsi0528_Bin055</strain>
    </source>
</reference>
<evidence type="ECO:0000313" key="1">
    <source>
        <dbReference type="EMBL" id="KYC51768.1"/>
    </source>
</evidence>
<gene>
    <name evidence="1" type="ORF">AMQ22_01162</name>
</gene>
<dbReference type="EMBL" id="LNGC01000047">
    <property type="protein sequence ID" value="KYC51768.1"/>
    <property type="molecule type" value="Genomic_DNA"/>
</dbReference>
<evidence type="ECO:0000313" key="2">
    <source>
        <dbReference type="Proteomes" id="UP000075398"/>
    </source>
</evidence>
<name>A0A150J3Q2_9EURY</name>
<dbReference type="Proteomes" id="UP000075398">
    <property type="component" value="Unassembled WGS sequence"/>
</dbReference>
<protein>
    <recommendedName>
        <fullName evidence="3">DUF5320 domain-containing protein</fullName>
    </recommendedName>
</protein>
<dbReference type="AlphaFoldDB" id="A0A150J3Q2"/>
<organism evidence="1 2">
    <name type="scientific">Candidatus Methanofastidiosum methylothiophilum</name>
    <dbReference type="NCBI Taxonomy" id="1705564"/>
    <lineage>
        <taxon>Archaea</taxon>
        <taxon>Methanobacteriati</taxon>
        <taxon>Methanobacteriota</taxon>
        <taxon>Stenosarchaea group</taxon>
        <taxon>Candidatus Methanofastidiosia</taxon>
        <taxon>Candidatus Methanofastidiosales</taxon>
        <taxon>Candidatus Methanofastidiosaceae</taxon>
        <taxon>Candidatus Methanofastidiosum</taxon>
    </lineage>
</organism>
<accession>A0A150J3Q2</accession>